<dbReference type="GeneID" id="105175914"/>
<keyword evidence="3" id="KW-1185">Reference proteome</keyword>
<dbReference type="Pfam" id="PF13041">
    <property type="entry name" value="PPR_2"/>
    <property type="match status" value="1"/>
</dbReference>
<evidence type="ECO:0000313" key="4">
    <source>
        <dbReference type="RefSeq" id="XP_011096862.1"/>
    </source>
</evidence>
<sequence>MLTKITTPPISLAAALVKQTLPPDFCFFNHHSWNSLFRAHFNSWAFSIRKASSTSPLKALQLYSRMQRQAVPFDTFSILFALKSCTNLPHNITIVRHIHAHLLKLGFSTHVYVATSLLCAYALSLFDDACILFDEMPLRNTVTWNIMISAYSRQGNVTTARIFFDRMPVRDVASWSAIIAAYMDNSLWDQGLSLFREMIMCRNVENQCLKPDQLTLGSILAGCGRIGSAGLVFGKSIHAYAIKNEWQLNVELGTCLLDMYAKCGVLKSACLIFNMMKGNNVVAWTALICGAAQCGYGLEALRIFEKMREAGVKPNELTFTGILTACVQAGLVDEGRRYFRMLEQSGLRPRIQHYGCMVDLFGKTGLLGEAYEIINTMPFEPNVVIWGSFLSSCKLHKQYQMVEKVIHKVMRMVRPEADGGVYSLISDLYVLSGKWSEAERLRNLMLGQNVRKVRGSSFIRSGVM</sequence>
<feature type="repeat" description="PPR" evidence="2">
    <location>
        <begin position="315"/>
        <end position="349"/>
    </location>
</feature>
<dbReference type="GO" id="GO:0003723">
    <property type="term" value="F:RNA binding"/>
    <property type="evidence" value="ECO:0007669"/>
    <property type="project" value="InterPro"/>
</dbReference>
<dbReference type="Gene3D" id="1.25.40.10">
    <property type="entry name" value="Tetratricopeptide repeat domain"/>
    <property type="match status" value="2"/>
</dbReference>
<dbReference type="AlphaFoldDB" id="A0A6I9UFT7"/>
<accession>A0A6I9UFT7</accession>
<dbReference type="InterPro" id="IPR046960">
    <property type="entry name" value="PPR_At4g14850-like_plant"/>
</dbReference>
<feature type="repeat" description="PPR" evidence="2">
    <location>
        <begin position="280"/>
        <end position="314"/>
    </location>
</feature>
<reference evidence="4" key="1">
    <citation type="submission" date="2025-08" db="UniProtKB">
        <authorList>
            <consortium name="RefSeq"/>
        </authorList>
    </citation>
    <scope>IDENTIFICATION</scope>
</reference>
<dbReference type="InterPro" id="IPR011990">
    <property type="entry name" value="TPR-like_helical_dom_sf"/>
</dbReference>
<dbReference type="KEGG" id="sind:105175914"/>
<evidence type="ECO:0000313" key="3">
    <source>
        <dbReference type="Proteomes" id="UP000504604"/>
    </source>
</evidence>
<dbReference type="RefSeq" id="XP_011096862.1">
    <property type="nucleotide sequence ID" value="XM_011098560.2"/>
</dbReference>
<gene>
    <name evidence="4" type="primary">LOC105175914</name>
</gene>
<evidence type="ECO:0000256" key="2">
    <source>
        <dbReference type="PROSITE-ProRule" id="PRU00708"/>
    </source>
</evidence>
<dbReference type="FunFam" id="1.25.40.10:FF:000790">
    <property type="entry name" value="Pentatricopeptide repeat-containing protein"/>
    <property type="match status" value="1"/>
</dbReference>
<keyword evidence="1" id="KW-0677">Repeat</keyword>
<dbReference type="Proteomes" id="UP000504604">
    <property type="component" value="Linkage group LG12"/>
</dbReference>
<dbReference type="NCBIfam" id="TIGR00756">
    <property type="entry name" value="PPR"/>
    <property type="match status" value="3"/>
</dbReference>
<evidence type="ECO:0000256" key="1">
    <source>
        <dbReference type="ARBA" id="ARBA00022737"/>
    </source>
</evidence>
<dbReference type="OrthoDB" id="185373at2759"/>
<dbReference type="GO" id="GO:0009451">
    <property type="term" value="P:RNA modification"/>
    <property type="evidence" value="ECO:0007669"/>
    <property type="project" value="InterPro"/>
</dbReference>
<dbReference type="PANTHER" id="PTHR47926">
    <property type="entry name" value="PENTATRICOPEPTIDE REPEAT-CONTAINING PROTEIN"/>
    <property type="match status" value="1"/>
</dbReference>
<dbReference type="PROSITE" id="PS51375">
    <property type="entry name" value="PPR"/>
    <property type="match status" value="3"/>
</dbReference>
<name>A0A6I9UFT7_SESIN</name>
<protein>
    <submittedName>
        <fullName evidence="4">Pentatricopeptide repeat-containing protein At5g66520-like</fullName>
    </submittedName>
</protein>
<dbReference type="InParanoid" id="A0A6I9UFT7"/>
<dbReference type="PANTHER" id="PTHR47926:SF452">
    <property type="entry name" value="PENTATRICOPEPTIDE REPEAT-CONTAINING PROTEIN"/>
    <property type="match status" value="1"/>
</dbReference>
<organism evidence="3 4">
    <name type="scientific">Sesamum indicum</name>
    <name type="common">Oriental sesame</name>
    <name type="synonym">Sesamum orientale</name>
    <dbReference type="NCBI Taxonomy" id="4182"/>
    <lineage>
        <taxon>Eukaryota</taxon>
        <taxon>Viridiplantae</taxon>
        <taxon>Streptophyta</taxon>
        <taxon>Embryophyta</taxon>
        <taxon>Tracheophyta</taxon>
        <taxon>Spermatophyta</taxon>
        <taxon>Magnoliopsida</taxon>
        <taxon>eudicotyledons</taxon>
        <taxon>Gunneridae</taxon>
        <taxon>Pentapetalae</taxon>
        <taxon>asterids</taxon>
        <taxon>lamiids</taxon>
        <taxon>Lamiales</taxon>
        <taxon>Pedaliaceae</taxon>
        <taxon>Sesamum</taxon>
    </lineage>
</organism>
<dbReference type="Pfam" id="PF01535">
    <property type="entry name" value="PPR"/>
    <property type="match status" value="4"/>
</dbReference>
<proteinExistence type="predicted"/>
<dbReference type="InterPro" id="IPR002885">
    <property type="entry name" value="PPR_rpt"/>
</dbReference>
<feature type="repeat" description="PPR" evidence="2">
    <location>
        <begin position="140"/>
        <end position="174"/>
    </location>
</feature>